<feature type="region of interest" description="Disordered" evidence="1">
    <location>
        <begin position="1"/>
        <end position="31"/>
    </location>
</feature>
<dbReference type="AlphaFoldDB" id="A0A4Y2F4R7"/>
<comment type="caution">
    <text evidence="2">The sequence shown here is derived from an EMBL/GenBank/DDBJ whole genome shotgun (WGS) entry which is preliminary data.</text>
</comment>
<evidence type="ECO:0000313" key="3">
    <source>
        <dbReference type="Proteomes" id="UP000499080"/>
    </source>
</evidence>
<evidence type="ECO:0000313" key="2">
    <source>
        <dbReference type="EMBL" id="GBM36131.1"/>
    </source>
</evidence>
<organism evidence="2 3">
    <name type="scientific">Araneus ventricosus</name>
    <name type="common">Orbweaver spider</name>
    <name type="synonym">Epeira ventricosa</name>
    <dbReference type="NCBI Taxonomy" id="182803"/>
    <lineage>
        <taxon>Eukaryota</taxon>
        <taxon>Metazoa</taxon>
        <taxon>Ecdysozoa</taxon>
        <taxon>Arthropoda</taxon>
        <taxon>Chelicerata</taxon>
        <taxon>Arachnida</taxon>
        <taxon>Araneae</taxon>
        <taxon>Araneomorphae</taxon>
        <taxon>Entelegynae</taxon>
        <taxon>Araneoidea</taxon>
        <taxon>Araneidae</taxon>
        <taxon>Araneus</taxon>
    </lineage>
</organism>
<reference evidence="2 3" key="1">
    <citation type="journal article" date="2019" name="Sci. Rep.">
        <title>Orb-weaving spider Araneus ventricosus genome elucidates the spidroin gene catalogue.</title>
        <authorList>
            <person name="Kono N."/>
            <person name="Nakamura H."/>
            <person name="Ohtoshi R."/>
            <person name="Moran D.A.P."/>
            <person name="Shinohara A."/>
            <person name="Yoshida Y."/>
            <person name="Fujiwara M."/>
            <person name="Mori M."/>
            <person name="Tomita M."/>
            <person name="Arakawa K."/>
        </authorList>
    </citation>
    <scope>NUCLEOTIDE SEQUENCE [LARGE SCALE GENOMIC DNA]</scope>
</reference>
<dbReference type="EMBL" id="BGPR01094805">
    <property type="protein sequence ID" value="GBM36131.1"/>
    <property type="molecule type" value="Genomic_DNA"/>
</dbReference>
<sequence>MFNYERGADSERNTKGERSRFEASQEARGDKKGVVAMKLKLDSCKKSKMSELLTLMTSAQTSKENIMQCLACDKIYVDPPSADWIDC</sequence>
<evidence type="ECO:0000256" key="1">
    <source>
        <dbReference type="SAM" id="MobiDB-lite"/>
    </source>
</evidence>
<name>A0A4Y2F4R7_ARAVE</name>
<gene>
    <name evidence="2" type="ORF">AVEN_244292_1</name>
</gene>
<keyword evidence="3" id="KW-1185">Reference proteome</keyword>
<proteinExistence type="predicted"/>
<dbReference type="Proteomes" id="UP000499080">
    <property type="component" value="Unassembled WGS sequence"/>
</dbReference>
<accession>A0A4Y2F4R7</accession>
<protein>
    <submittedName>
        <fullName evidence="2">Uncharacterized protein</fullName>
    </submittedName>
</protein>